<feature type="transmembrane region" description="Helical" evidence="8">
    <location>
        <begin position="89"/>
        <end position="107"/>
    </location>
</feature>
<dbReference type="GO" id="GO:0033214">
    <property type="term" value="P:siderophore-iron import into cell"/>
    <property type="evidence" value="ECO:0007669"/>
    <property type="project" value="TreeGrafter"/>
</dbReference>
<keyword evidence="6 8" id="KW-1133">Transmembrane helix</keyword>
<evidence type="ECO:0000256" key="7">
    <source>
        <dbReference type="ARBA" id="ARBA00023136"/>
    </source>
</evidence>
<protein>
    <submittedName>
        <fullName evidence="9">ABC-type Fe3+-siderophore transport system, permease 2 component</fullName>
    </submittedName>
</protein>
<dbReference type="PANTHER" id="PTHR30472:SF24">
    <property type="entry name" value="FERRIC ENTEROBACTIN TRANSPORT SYSTEM PERMEASE PROTEIN FEPG"/>
    <property type="match status" value="1"/>
</dbReference>
<dbReference type="Proteomes" id="UP000264006">
    <property type="component" value="Chromosome"/>
</dbReference>
<gene>
    <name evidence="9" type="ORF">DVS28_a2668</name>
</gene>
<evidence type="ECO:0000313" key="9">
    <source>
        <dbReference type="EMBL" id="AXV07347.1"/>
    </source>
</evidence>
<dbReference type="CDD" id="cd06550">
    <property type="entry name" value="TM_ABC_iron-siderophores_like"/>
    <property type="match status" value="1"/>
</dbReference>
<dbReference type="GO" id="GO:0005886">
    <property type="term" value="C:plasma membrane"/>
    <property type="evidence" value="ECO:0007669"/>
    <property type="project" value="UniProtKB-SubCell"/>
</dbReference>
<feature type="transmembrane region" description="Helical" evidence="8">
    <location>
        <begin position="298"/>
        <end position="318"/>
    </location>
</feature>
<evidence type="ECO:0000256" key="3">
    <source>
        <dbReference type="ARBA" id="ARBA00022448"/>
    </source>
</evidence>
<evidence type="ECO:0000256" key="4">
    <source>
        <dbReference type="ARBA" id="ARBA00022475"/>
    </source>
</evidence>
<comment type="similarity">
    <text evidence="2">Belongs to the binding-protein-dependent transport system permease family. FecCD subfamily.</text>
</comment>
<organism evidence="9 10">
    <name type="scientific">Euzebya pacifica</name>
    <dbReference type="NCBI Taxonomy" id="1608957"/>
    <lineage>
        <taxon>Bacteria</taxon>
        <taxon>Bacillati</taxon>
        <taxon>Actinomycetota</taxon>
        <taxon>Nitriliruptoria</taxon>
        <taxon>Euzebyales</taxon>
    </lineage>
</organism>
<keyword evidence="7 8" id="KW-0472">Membrane</keyword>
<dbReference type="Pfam" id="PF01032">
    <property type="entry name" value="FecCD"/>
    <property type="match status" value="1"/>
</dbReference>
<dbReference type="GO" id="GO:0022857">
    <property type="term" value="F:transmembrane transporter activity"/>
    <property type="evidence" value="ECO:0007669"/>
    <property type="project" value="InterPro"/>
</dbReference>
<dbReference type="PANTHER" id="PTHR30472">
    <property type="entry name" value="FERRIC ENTEROBACTIN TRANSPORT SYSTEM PERMEASE PROTEIN"/>
    <property type="match status" value="1"/>
</dbReference>
<comment type="subcellular location">
    <subcellularLocation>
        <location evidence="1">Cell membrane</location>
        <topology evidence="1">Multi-pass membrane protein</topology>
    </subcellularLocation>
</comment>
<evidence type="ECO:0000256" key="8">
    <source>
        <dbReference type="SAM" id="Phobius"/>
    </source>
</evidence>
<feature type="transmembrane region" description="Helical" evidence="8">
    <location>
        <begin position="144"/>
        <end position="163"/>
    </location>
</feature>
<feature type="transmembrane region" description="Helical" evidence="8">
    <location>
        <begin position="263"/>
        <end position="292"/>
    </location>
</feature>
<keyword evidence="5 8" id="KW-0812">Transmembrane</keyword>
<feature type="transmembrane region" description="Helical" evidence="8">
    <location>
        <begin position="170"/>
        <end position="192"/>
    </location>
</feature>
<evidence type="ECO:0000256" key="5">
    <source>
        <dbReference type="ARBA" id="ARBA00022692"/>
    </source>
</evidence>
<keyword evidence="4" id="KW-1003">Cell membrane</keyword>
<dbReference type="SUPFAM" id="SSF81345">
    <property type="entry name" value="ABC transporter involved in vitamin B12 uptake, BtuC"/>
    <property type="match status" value="1"/>
</dbReference>
<evidence type="ECO:0000256" key="2">
    <source>
        <dbReference type="ARBA" id="ARBA00007935"/>
    </source>
</evidence>
<name>A0A346XYQ0_9ACTN</name>
<accession>A0A346XYQ0</accession>
<evidence type="ECO:0000313" key="10">
    <source>
        <dbReference type="Proteomes" id="UP000264006"/>
    </source>
</evidence>
<dbReference type="InterPro" id="IPR037294">
    <property type="entry name" value="ABC_BtuC-like"/>
</dbReference>
<keyword evidence="10" id="KW-1185">Reference proteome</keyword>
<feature type="transmembrane region" description="Helical" evidence="8">
    <location>
        <begin position="325"/>
        <end position="347"/>
    </location>
</feature>
<feature type="transmembrane region" description="Helical" evidence="8">
    <location>
        <begin position="34"/>
        <end position="55"/>
    </location>
</feature>
<dbReference type="KEGG" id="euz:DVS28_a2668"/>
<dbReference type="RefSeq" id="WP_216826010.1">
    <property type="nucleotide sequence ID" value="NZ_CP031165.1"/>
</dbReference>
<dbReference type="Gene3D" id="1.10.3470.10">
    <property type="entry name" value="ABC transporter involved in vitamin B12 uptake, BtuC"/>
    <property type="match status" value="1"/>
</dbReference>
<evidence type="ECO:0000256" key="6">
    <source>
        <dbReference type="ARBA" id="ARBA00022989"/>
    </source>
</evidence>
<evidence type="ECO:0000256" key="1">
    <source>
        <dbReference type="ARBA" id="ARBA00004651"/>
    </source>
</evidence>
<dbReference type="EMBL" id="CP031165">
    <property type="protein sequence ID" value="AXV07347.1"/>
    <property type="molecule type" value="Genomic_DNA"/>
</dbReference>
<feature type="transmembrane region" description="Helical" evidence="8">
    <location>
        <begin position="218"/>
        <end position="235"/>
    </location>
</feature>
<dbReference type="AlphaFoldDB" id="A0A346XYQ0"/>
<reference evidence="9 10" key="1">
    <citation type="submission" date="2018-09" db="EMBL/GenBank/DDBJ databases">
        <title>Complete genome sequence of Euzebya sp. DY32-46 isolated from seawater of Pacific Ocean.</title>
        <authorList>
            <person name="Xu L."/>
            <person name="Wu Y.-H."/>
            <person name="Xu X.-W."/>
        </authorList>
    </citation>
    <scope>NUCLEOTIDE SEQUENCE [LARGE SCALE GENOMIC DNA]</scope>
    <source>
        <strain evidence="9 10">DY32-46</strain>
    </source>
</reference>
<sequence>MTDLLDRAEATSVRAPSRAVIRIGPLSWRVERRLAWTSLALLGVLLGIFALSMVLGDYPVPLADIPAAVLGQGPDDIRFVVKTLRLPRALTGVLVGAAFGLSGALLQRVTGNVLASPDIVGITAGASAAAVALIVIGATSVATVTLGALAGGIVVAALVYALAWRQGVDGYRLVLVGIGLSSASMAVVQYLLTRADLTDASQAMVWLTGSLNGRSWDHVVPITLVLAVLVPPTLLGGRSLRALQLGDDAARQLGLRVETARGLLVLASVLLAAVAVAAAGPVAFVALAAPAIASRVTGSGGVALVPAMVVGACMLLGADLVAQHLLGGLPVGVATAMVGAPYLLYLLSAATRFGVTR</sequence>
<feature type="transmembrane region" description="Helical" evidence="8">
    <location>
        <begin position="119"/>
        <end position="138"/>
    </location>
</feature>
<dbReference type="InterPro" id="IPR000522">
    <property type="entry name" value="ABC_transptr_permease_BtuC"/>
</dbReference>
<keyword evidence="3" id="KW-0813">Transport</keyword>
<proteinExistence type="inferred from homology"/>